<dbReference type="GO" id="GO:0005730">
    <property type="term" value="C:nucleolus"/>
    <property type="evidence" value="ECO:0007669"/>
    <property type="project" value="TreeGrafter"/>
</dbReference>
<feature type="compositionally biased region" description="Basic and acidic residues" evidence="1">
    <location>
        <begin position="12"/>
        <end position="23"/>
    </location>
</feature>
<evidence type="ECO:0000313" key="5">
    <source>
        <dbReference type="EMBL" id="SCM18374.1"/>
    </source>
</evidence>
<reference evidence="2 7" key="1">
    <citation type="submission" date="2016-02" db="EMBL/GenBank/DDBJ databases">
        <authorList>
            <consortium name="Pathogen Informatics"/>
        </authorList>
    </citation>
    <scope>NUCLEOTIDE SEQUENCE [LARGE SCALE GENOMIC DNA]</scope>
    <source>
        <strain evidence="2 7">K173</strain>
        <strain evidence="3 11">NK65 ny</strain>
        <strain evidence="6 10">NK65e</strain>
        <strain evidence="4 8">SP11 Antwerpcl1</strain>
        <strain evidence="5 9">SP11 RLL</strain>
    </source>
</reference>
<feature type="compositionally biased region" description="Polar residues" evidence="1">
    <location>
        <begin position="851"/>
        <end position="864"/>
    </location>
</feature>
<evidence type="ECO:0000313" key="3">
    <source>
        <dbReference type="EMBL" id="SCL97220.1"/>
    </source>
</evidence>
<evidence type="ECO:0000313" key="9">
    <source>
        <dbReference type="Proteomes" id="UP000219974"/>
    </source>
</evidence>
<evidence type="ECO:0000256" key="1">
    <source>
        <dbReference type="SAM" id="MobiDB-lite"/>
    </source>
</evidence>
<dbReference type="OMA" id="CHDIRNE"/>
<protein>
    <submittedName>
        <fullName evidence="2">Uncharacterized protein</fullName>
    </submittedName>
</protein>
<evidence type="ECO:0000313" key="6">
    <source>
        <dbReference type="EMBL" id="SCN27804.1"/>
    </source>
</evidence>
<organism evidence="2 7">
    <name type="scientific">Plasmodium berghei</name>
    <dbReference type="NCBI Taxonomy" id="5821"/>
    <lineage>
        <taxon>Eukaryota</taxon>
        <taxon>Sar</taxon>
        <taxon>Alveolata</taxon>
        <taxon>Apicomplexa</taxon>
        <taxon>Aconoidasida</taxon>
        <taxon>Haemosporida</taxon>
        <taxon>Plasmodiidae</taxon>
        <taxon>Plasmodium</taxon>
        <taxon>Plasmodium (Vinckeia)</taxon>
    </lineage>
</organism>
<evidence type="ECO:0000313" key="8">
    <source>
        <dbReference type="Proteomes" id="UP000219860"/>
    </source>
</evidence>
<name>A0A113SM05_PLABE</name>
<accession>A0A113SM05</accession>
<evidence type="ECO:0000313" key="2">
    <source>
        <dbReference type="EMBL" id="CXI95885.1"/>
    </source>
</evidence>
<dbReference type="EMBL" id="LT608149">
    <property type="protein sequence ID" value="SCL97220.1"/>
    <property type="molecule type" value="Genomic_DNA"/>
</dbReference>
<feature type="region of interest" description="Disordered" evidence="1">
    <location>
        <begin position="851"/>
        <end position="889"/>
    </location>
</feature>
<feature type="region of interest" description="Disordered" evidence="1">
    <location>
        <begin position="1"/>
        <end position="23"/>
    </location>
</feature>
<dbReference type="Proteomes" id="UP000219974">
    <property type="component" value="Chromosome 13"/>
</dbReference>
<evidence type="ECO:0000313" key="11">
    <source>
        <dbReference type="Proteomes" id="UP000516480"/>
    </source>
</evidence>
<dbReference type="Proteomes" id="UP000516480">
    <property type="component" value="Chromosome 13"/>
</dbReference>
<dbReference type="Proteomes" id="UP000219860">
    <property type="component" value="Chromosome 13"/>
</dbReference>
<evidence type="ECO:0000313" key="7">
    <source>
        <dbReference type="Proteomes" id="UP000069549"/>
    </source>
</evidence>
<dbReference type="InterPro" id="IPR016903">
    <property type="entry name" value="Nucleolar_cplx-assoc_3"/>
</dbReference>
<feature type="compositionally biased region" description="Basic residues" evidence="1">
    <location>
        <begin position="1"/>
        <end position="11"/>
    </location>
</feature>
<dbReference type="GO" id="GO:0006270">
    <property type="term" value="P:DNA replication initiation"/>
    <property type="evidence" value="ECO:0007669"/>
    <property type="project" value="TreeGrafter"/>
</dbReference>
<dbReference type="GO" id="GO:0003682">
    <property type="term" value="F:chromatin binding"/>
    <property type="evidence" value="ECO:0007669"/>
    <property type="project" value="TreeGrafter"/>
</dbReference>
<dbReference type="VEuPathDB" id="PlasmoDB:PBANKA_1330200"/>
<dbReference type="EMBL" id="LT608277">
    <property type="protein sequence ID" value="SCM18374.1"/>
    <property type="molecule type" value="Genomic_DNA"/>
</dbReference>
<dbReference type="Proteomes" id="UP000069549">
    <property type="component" value="Chromosome 13"/>
</dbReference>
<dbReference type="EMBL" id="LT160033">
    <property type="protein sequence ID" value="CXI95885.1"/>
    <property type="molecule type" value="Genomic_DNA"/>
</dbReference>
<evidence type="ECO:0000313" key="4">
    <source>
        <dbReference type="EMBL" id="SCM16577.1"/>
    </source>
</evidence>
<dbReference type="EMBL" id="LT614639">
    <property type="protein sequence ID" value="SCN27804.1"/>
    <property type="molecule type" value="Genomic_DNA"/>
</dbReference>
<dbReference type="EMBL" id="LT608261">
    <property type="protein sequence ID" value="SCM16577.1"/>
    <property type="molecule type" value="Genomic_DNA"/>
</dbReference>
<gene>
    <name evidence="2" type="ORF">PBK173_000391200</name>
    <name evidence="6" type="ORF">PBNK65E_000380000</name>
    <name evidence="3" type="ORF">PBNK65NY_000379500</name>
    <name evidence="4" type="ORF">PBSP11A_000380000</name>
    <name evidence="5" type="ORF">PBSP11RLL_000380100</name>
</gene>
<sequence>MNKIKKKKKHTCMREENNSSEDEVRKFNNNFDKNVRRNIFNLPKIKGNGIVVYDENDDNYNENEEKIRQKKKSRKEEKREQKLKSMLYDVNKKKKKIIKNSIDDEMIKISNKMNHYKDIKNIIADICNNVMGDQTMYIDKFELLFYILQEAIKRKKKIISNESPNAISNNYSDHSKGEYKTKYKYFEDISNVASISICTVLKCITPSYKIINMNNNNLSKGKQNNSSKNFSKIIENVNVIEEKIVKYFKKFCNILKDKIKHNTIVYVNLLCEIITVNLHLSKSENLYDLLIIYSNSHIYNNIKYNKSKENGQIIKKKNNNSEMNIKILCMKCLNTIKEIIDNDSNLSITVYLIDYFVNNLFKSNCKISSDLLRIFSKIKISEKKINAKLYSQDMINNISLLDKDNNNEEINAKTNICGELKIIEKNTEKILENLFFVYLCVLREHNKYSITFVKNVLYAISNYAPYINKLLMDDVFQEIKYLAIGNDKKAVDTNNKNNVVSSNSLKLASIHIFLEILNKTNDNIYIDCSWIAQSLIDLLDSDLSYFYVGSAYYLFENTNFIYNSFLDNNKGGNHNLKDSVFVSNQYINNNNYLMDDFNNIEFQESKYNFPSELLYCIHLLLITKNFTTNYNTFKSNNNILLAKIVYKLYNVSMHSDYIISFCFLKLIKNILDKYPLVKSIIEMDGITISIMDGNLSVFFQNISFHSFYFTNISSLAFDISLNDSNVVYKTELNEYMNKNNIIGENKIINYNLSLREKIIIDKNKIFNYNSSDIFCKNDKYINHDMNKFKHTNNISYNSSTNMNKTLSVNFANPHTLMAMDFVEIVFSSYYEFIKKFQINYSLQMDKNSNTYSVSDNGQNDSNISNNKHRKKNKIKKKLKRIKKKRIKKK</sequence>
<dbReference type="PANTHER" id="PTHR14428">
    <property type="entry name" value="NUCLEOLAR COMPLEX PROTEIN 3"/>
    <property type="match status" value="1"/>
</dbReference>
<proteinExistence type="predicted"/>
<feature type="compositionally biased region" description="Basic residues" evidence="1">
    <location>
        <begin position="866"/>
        <end position="889"/>
    </location>
</feature>
<dbReference type="PANTHER" id="PTHR14428:SF5">
    <property type="entry name" value="NUCLEOLAR COMPLEX PROTEIN 3 HOMOLOG"/>
    <property type="match status" value="1"/>
</dbReference>
<dbReference type="Proteomes" id="UP000220214">
    <property type="component" value="Chromosome 13"/>
</dbReference>
<dbReference type="AlphaFoldDB" id="A0A113SM05"/>
<evidence type="ECO:0000313" key="10">
    <source>
        <dbReference type="Proteomes" id="UP000220214"/>
    </source>
</evidence>
<dbReference type="OrthoDB" id="372073at2759"/>